<dbReference type="InterPro" id="IPR003395">
    <property type="entry name" value="RecF/RecN/SMC_N"/>
</dbReference>
<dbReference type="GO" id="GO:0006281">
    <property type="term" value="P:DNA repair"/>
    <property type="evidence" value="ECO:0007669"/>
    <property type="project" value="UniProtKB-KW"/>
</dbReference>
<evidence type="ECO:0000256" key="9">
    <source>
        <dbReference type="PIRNR" id="PIRNR003128"/>
    </source>
</evidence>
<gene>
    <name evidence="13" type="primary">recN</name>
    <name evidence="13" type="ORF">EBQ34_06165</name>
</gene>
<evidence type="ECO:0000256" key="3">
    <source>
        <dbReference type="ARBA" id="ARBA00021315"/>
    </source>
</evidence>
<evidence type="ECO:0000313" key="14">
    <source>
        <dbReference type="Proteomes" id="UP000275180"/>
    </source>
</evidence>
<dbReference type="FunFam" id="3.40.50.300:FF:000319">
    <property type="entry name" value="DNA repair protein RecN"/>
    <property type="match status" value="1"/>
</dbReference>
<evidence type="ECO:0000313" key="13">
    <source>
        <dbReference type="EMBL" id="RMX15694.1"/>
    </source>
</evidence>
<comment type="function">
    <text evidence="1 9">May be involved in recombinational repair of damaged DNA.</text>
</comment>
<evidence type="ECO:0000256" key="4">
    <source>
        <dbReference type="ARBA" id="ARBA00022741"/>
    </source>
</evidence>
<keyword evidence="4" id="KW-0547">Nucleotide-binding</keyword>
<dbReference type="NCBIfam" id="NF008121">
    <property type="entry name" value="PRK10869.1"/>
    <property type="match status" value="1"/>
</dbReference>
<dbReference type="Gene3D" id="3.40.50.300">
    <property type="entry name" value="P-loop containing nucleotide triphosphate hydrolases"/>
    <property type="match status" value="2"/>
</dbReference>
<keyword evidence="6" id="KW-0067">ATP-binding</keyword>
<reference evidence="13 14" key="1">
    <citation type="submission" date="2018-10" db="EMBL/GenBank/DDBJ databases">
        <title>Comamonadaceae CDC group NO-1 genome sequencing and assembly.</title>
        <authorList>
            <person name="Bernier A.-M."/>
            <person name="Bernard K."/>
        </authorList>
    </citation>
    <scope>NUCLEOTIDE SEQUENCE [LARGE SCALE GENOMIC DNA]</scope>
    <source>
        <strain evidence="13 14">NML180582</strain>
    </source>
</reference>
<dbReference type="PANTHER" id="PTHR11059">
    <property type="entry name" value="DNA REPAIR PROTEIN RECN"/>
    <property type="match status" value="1"/>
</dbReference>
<feature type="region of interest" description="Disordered" evidence="11">
    <location>
        <begin position="550"/>
        <end position="591"/>
    </location>
</feature>
<dbReference type="PANTHER" id="PTHR11059:SF0">
    <property type="entry name" value="DNA REPAIR PROTEIN RECN"/>
    <property type="match status" value="1"/>
</dbReference>
<organism evidence="13 14">
    <name type="scientific">Vandammella animalimorsus</name>
    <dbReference type="NCBI Taxonomy" id="2029117"/>
    <lineage>
        <taxon>Bacteria</taxon>
        <taxon>Pseudomonadati</taxon>
        <taxon>Pseudomonadota</taxon>
        <taxon>Betaproteobacteria</taxon>
        <taxon>Burkholderiales</taxon>
        <taxon>Comamonadaceae</taxon>
        <taxon>Vandammella</taxon>
    </lineage>
</organism>
<name>A0A3M6RLI3_9BURK</name>
<dbReference type="OrthoDB" id="9806954at2"/>
<feature type="coiled-coil region" evidence="10">
    <location>
        <begin position="165"/>
        <end position="199"/>
    </location>
</feature>
<dbReference type="SUPFAM" id="SSF52540">
    <property type="entry name" value="P-loop containing nucleoside triphosphate hydrolases"/>
    <property type="match status" value="1"/>
</dbReference>
<evidence type="ECO:0000259" key="12">
    <source>
        <dbReference type="Pfam" id="PF02463"/>
    </source>
</evidence>
<dbReference type="NCBIfam" id="TIGR00634">
    <property type="entry name" value="recN"/>
    <property type="match status" value="1"/>
</dbReference>
<dbReference type="InterPro" id="IPR027417">
    <property type="entry name" value="P-loop_NTPase"/>
</dbReference>
<protein>
    <recommendedName>
        <fullName evidence="3 9">DNA repair protein RecN</fullName>
    </recommendedName>
    <alternativeName>
        <fullName evidence="8 9">Recombination protein N</fullName>
    </alternativeName>
</protein>
<dbReference type="Proteomes" id="UP000275180">
    <property type="component" value="Unassembled WGS sequence"/>
</dbReference>
<dbReference type="RefSeq" id="WP_122244655.1">
    <property type="nucleotide sequence ID" value="NZ_RDQJ01000006.1"/>
</dbReference>
<dbReference type="GO" id="GO:0043590">
    <property type="term" value="C:bacterial nucleoid"/>
    <property type="evidence" value="ECO:0007669"/>
    <property type="project" value="TreeGrafter"/>
</dbReference>
<dbReference type="EMBL" id="RDQJ01000006">
    <property type="protein sequence ID" value="RMX15694.1"/>
    <property type="molecule type" value="Genomic_DNA"/>
</dbReference>
<dbReference type="AlphaFoldDB" id="A0A3M6RLI3"/>
<comment type="similarity">
    <text evidence="2 9">Belongs to the RecN family.</text>
</comment>
<keyword evidence="10" id="KW-0175">Coiled coil</keyword>
<comment type="caution">
    <text evidence="13">The sequence shown here is derived from an EMBL/GenBank/DDBJ whole genome shotgun (WGS) entry which is preliminary data.</text>
</comment>
<feature type="compositionally biased region" description="Low complexity" evidence="11">
    <location>
        <begin position="554"/>
        <end position="591"/>
    </location>
</feature>
<dbReference type="GO" id="GO:0006310">
    <property type="term" value="P:DNA recombination"/>
    <property type="evidence" value="ECO:0007669"/>
    <property type="project" value="InterPro"/>
</dbReference>
<evidence type="ECO:0000256" key="8">
    <source>
        <dbReference type="ARBA" id="ARBA00033408"/>
    </source>
</evidence>
<evidence type="ECO:0000256" key="6">
    <source>
        <dbReference type="ARBA" id="ARBA00022840"/>
    </source>
</evidence>
<evidence type="ECO:0000256" key="7">
    <source>
        <dbReference type="ARBA" id="ARBA00023204"/>
    </source>
</evidence>
<accession>A0A3M6RLI3</accession>
<evidence type="ECO:0000256" key="1">
    <source>
        <dbReference type="ARBA" id="ARBA00003618"/>
    </source>
</evidence>
<keyword evidence="5 9" id="KW-0227">DNA damage</keyword>
<proteinExistence type="inferred from homology"/>
<evidence type="ECO:0000256" key="5">
    <source>
        <dbReference type="ARBA" id="ARBA00022763"/>
    </source>
</evidence>
<dbReference type="CDD" id="cd03241">
    <property type="entry name" value="ABC_RecN"/>
    <property type="match status" value="2"/>
</dbReference>
<feature type="domain" description="RecF/RecN/SMC N-terminal" evidence="12">
    <location>
        <begin position="3"/>
        <end position="512"/>
    </location>
</feature>
<dbReference type="GO" id="GO:0009432">
    <property type="term" value="P:SOS response"/>
    <property type="evidence" value="ECO:0007669"/>
    <property type="project" value="TreeGrafter"/>
</dbReference>
<evidence type="ECO:0000256" key="10">
    <source>
        <dbReference type="SAM" id="Coils"/>
    </source>
</evidence>
<sequence length="591" mass="64066">MALQRMALRDFVLVQALELELQPGFTVLSGETGAGKSILIDAMQIALGARADASLVREGAQRAEVVAEFDLPTQPALLAWLNEHGFEPGSSLLLRRTVDLQGKSRAWINGSAATVSQLRTLGEALVDIHGQHAWQSLMRPHSVRGLLDAFAGVDEAPVQAAWAQWRQAQQALQQAQDNQAQWQQERERLQWQLDSIEKLAPGQGEWEQLNQQHTRLTHMQDLQQAAALAWQALDGGEAGEQGGGALPALAQALQALAQHDHIEPQFAQWQEQLQPLADQLQDAARQLRDYAQAQEWDAAELEQLDARVGQWLALARRHRQPPEDLPALWQQWQQALQALDAGIDLQALQAAEQQARERFMALAQQLSQQRQRAAPRLAQAVTDSLQELGMAGSRFGIALQALEQPQAHGLDDVQFQIASHEQGAPRALAKVASGGELSRISLAIAVQTSRLGQAATLVFDEVDTGIGGAVAHRVGALLAQLGRDRQVLAVTHLPQVAACAHQHLQVRKQRQGDGISSSVQPVQGAQRVTEIARMLGSDAPSQATLEHATEMLQEAAAQAQAETPAQPAAARAGRAAPAKAEAGRATGSRRR</sequence>
<evidence type="ECO:0000256" key="2">
    <source>
        <dbReference type="ARBA" id="ARBA00009441"/>
    </source>
</evidence>
<dbReference type="PIRSF" id="PIRSF003128">
    <property type="entry name" value="RecN"/>
    <property type="match status" value="1"/>
</dbReference>
<evidence type="ECO:0000256" key="11">
    <source>
        <dbReference type="SAM" id="MobiDB-lite"/>
    </source>
</evidence>
<keyword evidence="7 9" id="KW-0234">DNA repair</keyword>
<dbReference type="GO" id="GO:0005524">
    <property type="term" value="F:ATP binding"/>
    <property type="evidence" value="ECO:0007669"/>
    <property type="project" value="UniProtKB-KW"/>
</dbReference>
<dbReference type="Pfam" id="PF02463">
    <property type="entry name" value="SMC_N"/>
    <property type="match status" value="1"/>
</dbReference>
<dbReference type="InterPro" id="IPR004604">
    <property type="entry name" value="DNA_recomb/repair_RecN"/>
</dbReference>